<geneLocation type="mitochondrion" evidence="6"/>
<dbReference type="Proteomes" id="UP000290189">
    <property type="component" value="Unassembled WGS sequence"/>
</dbReference>
<evidence type="ECO:0000259" key="4">
    <source>
        <dbReference type="SMART" id="SM00363"/>
    </source>
</evidence>
<organism evidence="5 7">
    <name type="scientific">Plasmodiophora brassicae</name>
    <name type="common">Clubroot disease agent</name>
    <dbReference type="NCBI Taxonomy" id="37360"/>
    <lineage>
        <taxon>Eukaryota</taxon>
        <taxon>Sar</taxon>
        <taxon>Rhizaria</taxon>
        <taxon>Endomyxa</taxon>
        <taxon>Phytomyxea</taxon>
        <taxon>Plasmodiophorida</taxon>
        <taxon>Plasmodiophoridae</taxon>
        <taxon>Plasmodiophora</taxon>
    </lineage>
</organism>
<dbReference type="InterPro" id="IPR036986">
    <property type="entry name" value="S4_RNA-bd_sf"/>
</dbReference>
<dbReference type="PANTHER" id="PTHR47683">
    <property type="entry name" value="PSEUDOURIDINE SYNTHASE FAMILY PROTEIN-RELATED"/>
    <property type="match status" value="1"/>
</dbReference>
<dbReference type="EMBL" id="CDSF01000133">
    <property type="protein sequence ID" value="CEP02818.1"/>
    <property type="molecule type" value="Genomic_DNA"/>
</dbReference>
<keyword evidence="2" id="KW-0413">Isomerase</keyword>
<dbReference type="PANTHER" id="PTHR47683:SF3">
    <property type="entry name" value="RIBOSOMAL LARGE SUBUNIT PSEUDOURIDINE SYNTHASE B"/>
    <property type="match status" value="1"/>
</dbReference>
<dbReference type="PROSITE" id="PS50889">
    <property type="entry name" value="S4"/>
    <property type="match status" value="1"/>
</dbReference>
<dbReference type="InterPro" id="IPR018496">
    <property type="entry name" value="PsdUridine_synth_RsuA/RluB_CS"/>
</dbReference>
<dbReference type="InterPro" id="IPR020103">
    <property type="entry name" value="PsdUridine_synth_cat_dom_sf"/>
</dbReference>
<evidence type="ECO:0000256" key="3">
    <source>
        <dbReference type="PROSITE-ProRule" id="PRU00182"/>
    </source>
</evidence>
<dbReference type="GO" id="GO:0003723">
    <property type="term" value="F:RNA binding"/>
    <property type="evidence" value="ECO:0007669"/>
    <property type="project" value="UniProtKB-KW"/>
</dbReference>
<evidence type="ECO:0000256" key="1">
    <source>
        <dbReference type="ARBA" id="ARBA00008348"/>
    </source>
</evidence>
<keyword evidence="6" id="KW-0496">Mitochondrion</keyword>
<protein>
    <recommendedName>
        <fullName evidence="4">RNA-binding S4 domain-containing protein</fullName>
    </recommendedName>
</protein>
<dbReference type="InterPro" id="IPR050343">
    <property type="entry name" value="RsuA_PseudoU_synthase"/>
</dbReference>
<evidence type="ECO:0000313" key="6">
    <source>
        <dbReference type="EMBL" id="SPQ94928.1"/>
    </source>
</evidence>
<comment type="similarity">
    <text evidence="1">Belongs to the pseudouridine synthase RsuA family.</text>
</comment>
<evidence type="ECO:0000313" key="5">
    <source>
        <dbReference type="EMBL" id="CEP02818.1"/>
    </source>
</evidence>
<evidence type="ECO:0000313" key="8">
    <source>
        <dbReference type="Proteomes" id="UP000290189"/>
    </source>
</evidence>
<evidence type="ECO:0000256" key="2">
    <source>
        <dbReference type="ARBA" id="ARBA00023235"/>
    </source>
</evidence>
<accession>A0A0G4J5E3</accession>
<keyword evidence="7" id="KW-1185">Reference proteome</keyword>
<dbReference type="InterPro" id="IPR006145">
    <property type="entry name" value="PsdUridine_synth_RsuA/RluA"/>
</dbReference>
<dbReference type="SUPFAM" id="SSF55174">
    <property type="entry name" value="Alpha-L RNA-binding motif"/>
    <property type="match status" value="1"/>
</dbReference>
<proteinExistence type="inferred from homology"/>
<dbReference type="Gene3D" id="3.30.2350.10">
    <property type="entry name" value="Pseudouridine synthase"/>
    <property type="match status" value="1"/>
</dbReference>
<evidence type="ECO:0000313" key="7">
    <source>
        <dbReference type="Proteomes" id="UP000039324"/>
    </source>
</evidence>
<sequence>MVNKIMSQIGNALKKNRFTKDVAVPAAYDGDPLSKYVARCGTWSRRDAIRYINERHIWVDGRNVVHPFERIRAGSVIAFDGWRPLLPVPVRLFIYNKRHGELVDTDVPKRTTIRGLRGIRTVFKSIEESYDNRRLKLPRLMASGRLDVCTEGLLVMTTCPDLATHIETTYSVGHRTYLACVPGKVNEEVLKVLESGTTICGIKFPPMSVRAREYPENTWLQVQLEERRSSEVRRALISAGLSITRLVRTQYGPFLLNQIPTGCIDEIAIPDDMKQFKKC</sequence>
<dbReference type="OrthoDB" id="440619at2759"/>
<gene>
    <name evidence="5" type="ORF">PBRA_002785</name>
    <name evidence="6" type="ORF">PLBR_LOCUS2143</name>
</gene>
<reference evidence="5 7" key="1">
    <citation type="submission" date="2015-02" db="EMBL/GenBank/DDBJ databases">
        <authorList>
            <person name="Chooi Y.-H."/>
        </authorList>
    </citation>
    <scope>NUCLEOTIDE SEQUENCE [LARGE SCALE GENOMIC DNA]</scope>
    <source>
        <strain evidence="5">E3</strain>
    </source>
</reference>
<dbReference type="GO" id="GO:0009982">
    <property type="term" value="F:pseudouridine synthase activity"/>
    <property type="evidence" value="ECO:0007669"/>
    <property type="project" value="InterPro"/>
</dbReference>
<feature type="domain" description="RNA-binding S4" evidence="4">
    <location>
        <begin position="31"/>
        <end position="93"/>
    </location>
</feature>
<dbReference type="AlphaFoldDB" id="A0A0G4J5E3"/>
<dbReference type="EMBL" id="OVEO01000003">
    <property type="protein sequence ID" value="SPQ94928.1"/>
    <property type="molecule type" value="Genomic_DNA"/>
</dbReference>
<dbReference type="InterPro" id="IPR002942">
    <property type="entry name" value="S4_RNA-bd"/>
</dbReference>
<dbReference type="GO" id="GO:0001522">
    <property type="term" value="P:pseudouridine synthesis"/>
    <property type="evidence" value="ECO:0007669"/>
    <property type="project" value="InterPro"/>
</dbReference>
<reference evidence="6 8" key="2">
    <citation type="submission" date="2018-03" db="EMBL/GenBank/DDBJ databases">
        <authorList>
            <person name="Fogelqvist J."/>
        </authorList>
    </citation>
    <scope>NUCLEOTIDE SEQUENCE [LARGE SCALE GENOMIC DNA]</scope>
</reference>
<dbReference type="SMART" id="SM00363">
    <property type="entry name" value="S4"/>
    <property type="match status" value="1"/>
</dbReference>
<keyword evidence="3" id="KW-0694">RNA-binding</keyword>
<dbReference type="Proteomes" id="UP000039324">
    <property type="component" value="Unassembled WGS sequence"/>
</dbReference>
<dbReference type="Pfam" id="PF00849">
    <property type="entry name" value="PseudoU_synth_2"/>
    <property type="match status" value="1"/>
</dbReference>
<dbReference type="SUPFAM" id="SSF55120">
    <property type="entry name" value="Pseudouridine synthase"/>
    <property type="match status" value="1"/>
</dbReference>
<dbReference type="STRING" id="37360.A0A0G4J5E3"/>
<dbReference type="CDD" id="cd00165">
    <property type="entry name" value="S4"/>
    <property type="match status" value="1"/>
</dbReference>
<dbReference type="PROSITE" id="PS01149">
    <property type="entry name" value="PSI_RSU"/>
    <property type="match status" value="1"/>
</dbReference>
<name>A0A0G4J5E3_PLABS</name>
<dbReference type="GO" id="GO:0006364">
    <property type="term" value="P:rRNA processing"/>
    <property type="evidence" value="ECO:0007669"/>
    <property type="project" value="UniProtKB-ARBA"/>
</dbReference>
<dbReference type="Gene3D" id="3.10.290.10">
    <property type="entry name" value="RNA-binding S4 domain"/>
    <property type="match status" value="1"/>
</dbReference>